<dbReference type="Proteomes" id="UP000663842">
    <property type="component" value="Unassembled WGS sequence"/>
</dbReference>
<dbReference type="Proteomes" id="UP000663887">
    <property type="component" value="Unassembled WGS sequence"/>
</dbReference>
<dbReference type="AlphaFoldDB" id="A0A816T1W0"/>
<evidence type="ECO:0000313" key="10">
    <source>
        <dbReference type="Proteomes" id="UP000663856"/>
    </source>
</evidence>
<dbReference type="EMBL" id="CAJOBI010000081">
    <property type="protein sequence ID" value="CAF3791838.1"/>
    <property type="molecule type" value="Genomic_DNA"/>
</dbReference>
<evidence type="ECO:0000313" key="5">
    <source>
        <dbReference type="EMBL" id="CAF2092250.1"/>
    </source>
</evidence>
<evidence type="ECO:0000313" key="3">
    <source>
        <dbReference type="EMBL" id="CAF1488061.1"/>
    </source>
</evidence>
<dbReference type="Proteomes" id="UP000663856">
    <property type="component" value="Unassembled WGS sequence"/>
</dbReference>
<protein>
    <submittedName>
        <fullName evidence="5">Uncharacterized protein</fullName>
    </submittedName>
</protein>
<gene>
    <name evidence="3" type="ORF">KQP761_LOCUS13946</name>
    <name evidence="6" type="ORF">MBJ925_LOCUS39207</name>
    <name evidence="8" type="ORF">OVN521_LOCUS7587</name>
    <name evidence="7" type="ORF">SMN809_LOCUS676</name>
    <name evidence="9" type="ORF">UXM345_LOCUS21503</name>
    <name evidence="5" type="ORF">WKI299_LOCUS18422</name>
    <name evidence="4" type="ORF">XDN619_LOCUS4944</name>
</gene>
<proteinExistence type="predicted"/>
<dbReference type="OrthoDB" id="5406275at2759"/>
<evidence type="ECO:0000256" key="1">
    <source>
        <dbReference type="SAM" id="MobiDB-lite"/>
    </source>
</evidence>
<sequence length="746" mass="81007">MLLIISMLLLTSGAAAHKFRQSSYSGIDVWTRIRFHRSVTGSENISNNIAVRDPDAALVSQSDMDLPWEQFIIHGPMTVNLLGQLMVVSSKLDFSFLEYNSNLTFIYMRYPSSFRATLTQITNEGWEAFLAAHMNMNRIQQSMQYIPKHVQLALDVLASRRATTNIISRLLPSTLKEIERLGKSCVTWANNTHNTFLSVMNLIGEVISSTEMTRGSAETRLRQTEIELNASRIMQIELNKVGETIRSHYNEARDAVKTAQSEYSRALSRIPTGFKALLLDLGRAVIGLVKNLGNTVMEMGKTMVKVAVPAAIGIATGGVGLGVGALAGGGLGALGSGGLGALGSGGLGALGGLGGLIGGGSGSVANGQALTFGKLFSNSFSEVLPQVKEILRTGANVASGSKNPLELLEAYKMTFGTFLSSLKSGKENSLKNQAGGLIKKGVDLFQEVSDEVRKTAGNGEKIDSQVAKGFADRLDNLAEQARPMAAAESINGAEVPTAPPSAGGSGDSSQNEKFAAQLSSNRLRDAESRYDKIFEHLKQNQEDLAKLMGKIATLDMNKIHYKELIDLLREALRFLSRVREQWGQLVLFFAEVATKAELILSATLTPFINQANQTEGLALDERLFYVDILKAQADDIEVQSGMLYTMARTYYDMSTRFIMQRLAGISKMLTASTDNERNNLLAELNSNTQDTQAAVLSLVAERKRAYQQKVKQRRIELANFIAKLGGPDAQNQLAIEAGKQLLESSS</sequence>
<feature type="signal peptide" evidence="2">
    <location>
        <begin position="1"/>
        <end position="16"/>
    </location>
</feature>
<keyword evidence="2" id="KW-0732">Signal</keyword>
<evidence type="ECO:0000313" key="8">
    <source>
        <dbReference type="EMBL" id="CAF3864771.1"/>
    </source>
</evidence>
<keyword evidence="11" id="KW-1185">Reference proteome</keyword>
<dbReference type="EMBL" id="CAJOBF010003378">
    <property type="protein sequence ID" value="CAF4088227.1"/>
    <property type="molecule type" value="Genomic_DNA"/>
</dbReference>
<dbReference type="EMBL" id="CAJNOW010006514">
    <property type="protein sequence ID" value="CAF1488061.1"/>
    <property type="molecule type" value="Genomic_DNA"/>
</dbReference>
<evidence type="ECO:0000313" key="7">
    <source>
        <dbReference type="EMBL" id="CAF3791838.1"/>
    </source>
</evidence>
<dbReference type="Proteomes" id="UP000663834">
    <property type="component" value="Unassembled WGS sequence"/>
</dbReference>
<dbReference type="PANTHER" id="PTHR33488:SF2">
    <property type="entry name" value="EARLY ENDOSOME ANTIGEN 1-LIKE"/>
    <property type="match status" value="1"/>
</dbReference>
<dbReference type="Proteomes" id="UP000676336">
    <property type="component" value="Unassembled WGS sequence"/>
</dbReference>
<accession>A0A816T1W0</accession>
<evidence type="ECO:0000313" key="4">
    <source>
        <dbReference type="EMBL" id="CAF2029992.1"/>
    </source>
</evidence>
<dbReference type="Proteomes" id="UP000663824">
    <property type="component" value="Unassembled WGS sequence"/>
</dbReference>
<evidence type="ECO:0000313" key="9">
    <source>
        <dbReference type="EMBL" id="CAF4088227.1"/>
    </source>
</evidence>
<evidence type="ECO:0000313" key="11">
    <source>
        <dbReference type="Proteomes" id="UP000663866"/>
    </source>
</evidence>
<dbReference type="EMBL" id="CAJNRG010001238">
    <property type="protein sequence ID" value="CAF2029992.1"/>
    <property type="molecule type" value="Genomic_DNA"/>
</dbReference>
<name>A0A816T1W0_9BILA</name>
<dbReference type="EMBL" id="CAJNRF010007522">
    <property type="protein sequence ID" value="CAF2092250.1"/>
    <property type="molecule type" value="Genomic_DNA"/>
</dbReference>
<dbReference type="EMBL" id="CAJOBG010000841">
    <property type="protein sequence ID" value="CAF3864771.1"/>
    <property type="molecule type" value="Genomic_DNA"/>
</dbReference>
<feature type="region of interest" description="Disordered" evidence="1">
    <location>
        <begin position="482"/>
        <end position="518"/>
    </location>
</feature>
<feature type="chain" id="PRO_5036230564" evidence="2">
    <location>
        <begin position="17"/>
        <end position="746"/>
    </location>
</feature>
<dbReference type="EMBL" id="CAJNRE010022020">
    <property type="protein sequence ID" value="CAF2267338.1"/>
    <property type="molecule type" value="Genomic_DNA"/>
</dbReference>
<organism evidence="5 10">
    <name type="scientific">Rotaria magnacalcarata</name>
    <dbReference type="NCBI Taxonomy" id="392030"/>
    <lineage>
        <taxon>Eukaryota</taxon>
        <taxon>Metazoa</taxon>
        <taxon>Spiralia</taxon>
        <taxon>Gnathifera</taxon>
        <taxon>Rotifera</taxon>
        <taxon>Eurotatoria</taxon>
        <taxon>Bdelloidea</taxon>
        <taxon>Philodinida</taxon>
        <taxon>Philodinidae</taxon>
        <taxon>Rotaria</taxon>
    </lineage>
</organism>
<evidence type="ECO:0000256" key="2">
    <source>
        <dbReference type="SAM" id="SignalP"/>
    </source>
</evidence>
<evidence type="ECO:0000313" key="6">
    <source>
        <dbReference type="EMBL" id="CAF2267338.1"/>
    </source>
</evidence>
<dbReference type="PANTHER" id="PTHR33488">
    <property type="entry name" value="ZGC:162509"/>
    <property type="match status" value="1"/>
</dbReference>
<reference evidence="5" key="1">
    <citation type="submission" date="2021-02" db="EMBL/GenBank/DDBJ databases">
        <authorList>
            <person name="Nowell W R."/>
        </authorList>
    </citation>
    <scope>NUCLEOTIDE SEQUENCE</scope>
</reference>
<comment type="caution">
    <text evidence="5">The sequence shown here is derived from an EMBL/GenBank/DDBJ whole genome shotgun (WGS) entry which is preliminary data.</text>
</comment>
<dbReference type="Proteomes" id="UP000663866">
    <property type="component" value="Unassembled WGS sequence"/>
</dbReference>